<dbReference type="Proteomes" id="UP000015106">
    <property type="component" value="Chromosome 3"/>
</dbReference>
<evidence type="ECO:0000313" key="2">
    <source>
        <dbReference type="Proteomes" id="UP000015106"/>
    </source>
</evidence>
<reference evidence="2" key="1">
    <citation type="journal article" date="2013" name="Nature">
        <title>Draft genome of the wheat A-genome progenitor Triticum urartu.</title>
        <authorList>
            <person name="Ling H.Q."/>
            <person name="Zhao S."/>
            <person name="Liu D."/>
            <person name="Wang J."/>
            <person name="Sun H."/>
            <person name="Zhang C."/>
            <person name="Fan H."/>
            <person name="Li D."/>
            <person name="Dong L."/>
            <person name="Tao Y."/>
            <person name="Gao C."/>
            <person name="Wu H."/>
            <person name="Li Y."/>
            <person name="Cui Y."/>
            <person name="Guo X."/>
            <person name="Zheng S."/>
            <person name="Wang B."/>
            <person name="Yu K."/>
            <person name="Liang Q."/>
            <person name="Yang W."/>
            <person name="Lou X."/>
            <person name="Chen J."/>
            <person name="Feng M."/>
            <person name="Jian J."/>
            <person name="Zhang X."/>
            <person name="Luo G."/>
            <person name="Jiang Y."/>
            <person name="Liu J."/>
            <person name="Wang Z."/>
            <person name="Sha Y."/>
            <person name="Zhang B."/>
            <person name="Wu H."/>
            <person name="Tang D."/>
            <person name="Shen Q."/>
            <person name="Xue P."/>
            <person name="Zou S."/>
            <person name="Wang X."/>
            <person name="Liu X."/>
            <person name="Wang F."/>
            <person name="Yang Y."/>
            <person name="An X."/>
            <person name="Dong Z."/>
            <person name="Zhang K."/>
            <person name="Zhang X."/>
            <person name="Luo M.C."/>
            <person name="Dvorak J."/>
            <person name="Tong Y."/>
            <person name="Wang J."/>
            <person name="Yang H."/>
            <person name="Li Z."/>
            <person name="Wang D."/>
            <person name="Zhang A."/>
            <person name="Wang J."/>
        </authorList>
    </citation>
    <scope>NUCLEOTIDE SEQUENCE</scope>
    <source>
        <strain evidence="2">cv. G1812</strain>
    </source>
</reference>
<evidence type="ECO:0000313" key="1">
    <source>
        <dbReference type="EnsemblPlants" id="TuG1812G0300002927.01.T01.cds285868"/>
    </source>
</evidence>
<sequence>AVLARRSRAVGVGLPLARGRRRGGFLVVLGGARAEVDLAEGDLVLAVAVQAELHHEPPGADPHTVLLGDEREVLAMAQEASAVVVRRDHGLGAGLGVPAPLLGVHRAPPAA</sequence>
<name>A0A8R7PTS9_TRIUA</name>
<dbReference type="EnsemblPlants" id="TuG1812G0300002927.01.T01">
    <property type="protein sequence ID" value="TuG1812G0300002927.01.T01.cds285868"/>
    <property type="gene ID" value="TuG1812G0300002927.01"/>
</dbReference>
<dbReference type="AlphaFoldDB" id="A0A8R7PTS9"/>
<organism evidence="1 2">
    <name type="scientific">Triticum urartu</name>
    <name type="common">Red wild einkorn</name>
    <name type="synonym">Crithodium urartu</name>
    <dbReference type="NCBI Taxonomy" id="4572"/>
    <lineage>
        <taxon>Eukaryota</taxon>
        <taxon>Viridiplantae</taxon>
        <taxon>Streptophyta</taxon>
        <taxon>Embryophyta</taxon>
        <taxon>Tracheophyta</taxon>
        <taxon>Spermatophyta</taxon>
        <taxon>Magnoliopsida</taxon>
        <taxon>Liliopsida</taxon>
        <taxon>Poales</taxon>
        <taxon>Poaceae</taxon>
        <taxon>BOP clade</taxon>
        <taxon>Pooideae</taxon>
        <taxon>Triticodae</taxon>
        <taxon>Triticeae</taxon>
        <taxon>Triticinae</taxon>
        <taxon>Triticum</taxon>
    </lineage>
</organism>
<reference evidence="1" key="2">
    <citation type="submission" date="2018-03" db="EMBL/GenBank/DDBJ databases">
        <title>The Triticum urartu genome reveals the dynamic nature of wheat genome evolution.</title>
        <authorList>
            <person name="Ling H."/>
            <person name="Ma B."/>
            <person name="Shi X."/>
            <person name="Liu H."/>
            <person name="Dong L."/>
            <person name="Sun H."/>
            <person name="Cao Y."/>
            <person name="Gao Q."/>
            <person name="Zheng S."/>
            <person name="Li Y."/>
            <person name="Yu Y."/>
            <person name="Du H."/>
            <person name="Qi M."/>
            <person name="Li Y."/>
            <person name="Yu H."/>
            <person name="Cui Y."/>
            <person name="Wang N."/>
            <person name="Chen C."/>
            <person name="Wu H."/>
            <person name="Zhao Y."/>
            <person name="Zhang J."/>
            <person name="Li Y."/>
            <person name="Zhou W."/>
            <person name="Zhang B."/>
            <person name="Hu W."/>
            <person name="Eijk M."/>
            <person name="Tang J."/>
            <person name="Witsenboer H."/>
            <person name="Zhao S."/>
            <person name="Li Z."/>
            <person name="Zhang A."/>
            <person name="Wang D."/>
            <person name="Liang C."/>
        </authorList>
    </citation>
    <scope>NUCLEOTIDE SEQUENCE [LARGE SCALE GENOMIC DNA]</scope>
    <source>
        <strain evidence="1">cv. G1812</strain>
    </source>
</reference>
<reference evidence="1" key="3">
    <citation type="submission" date="2022-06" db="UniProtKB">
        <authorList>
            <consortium name="EnsemblPlants"/>
        </authorList>
    </citation>
    <scope>IDENTIFICATION</scope>
</reference>
<proteinExistence type="predicted"/>
<dbReference type="Gramene" id="TuG1812G0300002927.01.T01">
    <property type="protein sequence ID" value="TuG1812G0300002927.01.T01.cds285868"/>
    <property type="gene ID" value="TuG1812G0300002927.01"/>
</dbReference>
<accession>A0A8R7PTS9</accession>
<protein>
    <submittedName>
        <fullName evidence="1">Uncharacterized protein</fullName>
    </submittedName>
</protein>
<keyword evidence="2" id="KW-1185">Reference proteome</keyword>